<dbReference type="HOGENOM" id="CLU_2062082_0_0_1"/>
<gene>
    <name evidence="2" type="ORF">Moror_2226</name>
</gene>
<feature type="region of interest" description="Disordered" evidence="1">
    <location>
        <begin position="100"/>
        <end position="119"/>
    </location>
</feature>
<dbReference type="Proteomes" id="UP000017559">
    <property type="component" value="Unassembled WGS sequence"/>
</dbReference>
<organism evidence="2 3">
    <name type="scientific">Moniliophthora roreri (strain MCA 2997)</name>
    <name type="common">Cocoa frosty pod rot fungus</name>
    <name type="synonym">Crinipellis roreri</name>
    <dbReference type="NCBI Taxonomy" id="1381753"/>
    <lineage>
        <taxon>Eukaryota</taxon>
        <taxon>Fungi</taxon>
        <taxon>Dikarya</taxon>
        <taxon>Basidiomycota</taxon>
        <taxon>Agaricomycotina</taxon>
        <taxon>Agaricomycetes</taxon>
        <taxon>Agaricomycetidae</taxon>
        <taxon>Agaricales</taxon>
        <taxon>Marasmiineae</taxon>
        <taxon>Marasmiaceae</taxon>
        <taxon>Moniliophthora</taxon>
    </lineage>
</organism>
<sequence>MGIDSRCKLHIKNWNKLPGGWARLIGRVLVPKLTSIISAPLDIEGAKLLDFACYSEDRVAYWFRNVLFRMNIDQPAFSNYDHLSNVTSQTTLPQANQYPVSSQVLQPCTSSSFQPHTSR</sequence>
<dbReference type="AlphaFoldDB" id="V2XSB9"/>
<keyword evidence="3" id="KW-1185">Reference proteome</keyword>
<evidence type="ECO:0000313" key="2">
    <source>
        <dbReference type="EMBL" id="ESK82334.1"/>
    </source>
</evidence>
<comment type="caution">
    <text evidence="2">The sequence shown here is derived from an EMBL/GenBank/DDBJ whole genome shotgun (WGS) entry which is preliminary data.</text>
</comment>
<evidence type="ECO:0000313" key="3">
    <source>
        <dbReference type="Proteomes" id="UP000017559"/>
    </source>
</evidence>
<accession>V2XSB9</accession>
<dbReference type="KEGG" id="mrr:Moror_2226"/>
<name>V2XSB9_MONRO</name>
<proteinExistence type="predicted"/>
<reference evidence="2 3" key="1">
    <citation type="journal article" date="2014" name="BMC Genomics">
        <title>Genome and secretome analysis of the hemibiotrophic fungal pathogen, Moniliophthora roreri, which causes frosty pod rot disease of cacao: mechanisms of the biotrophic and necrotrophic phases.</title>
        <authorList>
            <person name="Meinhardt L.W."/>
            <person name="Costa G.G.L."/>
            <person name="Thomazella D.P.T."/>
            <person name="Teixeira P.J.P.L."/>
            <person name="Carazzolle M.F."/>
            <person name="Schuster S.C."/>
            <person name="Carlson J.E."/>
            <person name="Guiltinan M.J."/>
            <person name="Mieczkowski P."/>
            <person name="Farmer A."/>
            <person name="Ramaraj T."/>
            <person name="Crozier J."/>
            <person name="Davis R.E."/>
            <person name="Shao J."/>
            <person name="Melnick R.L."/>
            <person name="Pereira G.A.G."/>
            <person name="Bailey B.A."/>
        </authorList>
    </citation>
    <scope>NUCLEOTIDE SEQUENCE [LARGE SCALE GENOMIC DNA]</scope>
    <source>
        <strain evidence="2 3">MCA 2997</strain>
    </source>
</reference>
<dbReference type="EMBL" id="AWSO01001968">
    <property type="protein sequence ID" value="ESK82334.1"/>
    <property type="molecule type" value="Genomic_DNA"/>
</dbReference>
<evidence type="ECO:0000256" key="1">
    <source>
        <dbReference type="SAM" id="MobiDB-lite"/>
    </source>
</evidence>
<protein>
    <submittedName>
        <fullName evidence="2">Uncharacterized protein</fullName>
    </submittedName>
</protein>